<sequence>MSEKKTRKRATGIKQMKLVAIKQECYAISGAATTPELKRKYPTLSKNRDFRTRKAWESVLNRLRCDGEWLGINVSDLEAISAARRKAETASLKQLVFSPERVAMDRMAENDD</sequence>
<evidence type="ECO:0000313" key="2">
    <source>
        <dbReference type="Proteomes" id="UP000249354"/>
    </source>
</evidence>
<name>A0A2W4UGE3_9CYAN</name>
<comment type="caution">
    <text evidence="1">The sequence shown here is derived from an EMBL/GenBank/DDBJ whole genome shotgun (WGS) entry which is preliminary data.</text>
</comment>
<accession>A0A2W4UGE3</accession>
<gene>
    <name evidence="1" type="ORF">DCF25_06680</name>
</gene>
<dbReference type="Proteomes" id="UP000249354">
    <property type="component" value="Unassembled WGS sequence"/>
</dbReference>
<organism evidence="1 2">
    <name type="scientific">Leptolyngbya foveolarum</name>
    <dbReference type="NCBI Taxonomy" id="47253"/>
    <lineage>
        <taxon>Bacteria</taxon>
        <taxon>Bacillati</taxon>
        <taxon>Cyanobacteriota</taxon>
        <taxon>Cyanophyceae</taxon>
        <taxon>Leptolyngbyales</taxon>
        <taxon>Leptolyngbyaceae</taxon>
        <taxon>Leptolyngbya group</taxon>
        <taxon>Leptolyngbya</taxon>
    </lineage>
</organism>
<dbReference type="AlphaFoldDB" id="A0A2W4UGE3"/>
<reference evidence="2" key="1">
    <citation type="submission" date="2018-04" db="EMBL/GenBank/DDBJ databases">
        <authorList>
            <person name="Cornet L."/>
        </authorList>
    </citation>
    <scope>NUCLEOTIDE SEQUENCE [LARGE SCALE GENOMIC DNA]</scope>
</reference>
<proteinExistence type="predicted"/>
<protein>
    <submittedName>
        <fullName evidence="1">Uncharacterized protein</fullName>
    </submittedName>
</protein>
<evidence type="ECO:0000313" key="1">
    <source>
        <dbReference type="EMBL" id="PZO20386.1"/>
    </source>
</evidence>
<dbReference type="EMBL" id="QBMC01000030">
    <property type="protein sequence ID" value="PZO20386.1"/>
    <property type="molecule type" value="Genomic_DNA"/>
</dbReference>
<reference evidence="1 2" key="2">
    <citation type="submission" date="2018-06" db="EMBL/GenBank/DDBJ databases">
        <title>Metagenomic assembly of (sub)arctic Cyanobacteria and their associated microbiome from non-axenic cultures.</title>
        <authorList>
            <person name="Baurain D."/>
        </authorList>
    </citation>
    <scope>NUCLEOTIDE SEQUENCE [LARGE SCALE GENOMIC DNA]</scope>
    <source>
        <strain evidence="1">ULC129bin1</strain>
    </source>
</reference>